<dbReference type="OrthoDB" id="6283921at2759"/>
<sequence length="186" mass="21252">MDYLPPVFTELDVLICRTDSRLPTLNAESAVTRDDGFTADFHWLEAARWVRYEEDLDPCVGRFGRAHSSPLTFHAVVDCRRYLEQGAIVFRCDSASSNQGCCSSNTDKHFCRDHTMLFAELEVILSELSIQCSADEAEIALLRHILRLRHQQVYELENRSLIGIPELKSTFYSGPVSSTTVYRRLM</sequence>
<proteinExistence type="predicted"/>
<dbReference type="InterPro" id="IPR013769">
    <property type="entry name" value="Band3_cytoplasmic_dom"/>
</dbReference>
<evidence type="ECO:0000259" key="1">
    <source>
        <dbReference type="Pfam" id="PF07565"/>
    </source>
</evidence>
<dbReference type="InterPro" id="IPR016152">
    <property type="entry name" value="PTrfase/Anion_transptr"/>
</dbReference>
<comment type="caution">
    <text evidence="2">The sequence shown here is derived from an EMBL/GenBank/DDBJ whole genome shotgun (WGS) entry which is preliminary data.</text>
</comment>
<name>A0A8J4SZM4_9TREM</name>
<organism evidence="2 3">
    <name type="scientific">Paragonimus heterotremus</name>
    <dbReference type="NCBI Taxonomy" id="100268"/>
    <lineage>
        <taxon>Eukaryota</taxon>
        <taxon>Metazoa</taxon>
        <taxon>Spiralia</taxon>
        <taxon>Lophotrochozoa</taxon>
        <taxon>Platyhelminthes</taxon>
        <taxon>Trematoda</taxon>
        <taxon>Digenea</taxon>
        <taxon>Plagiorchiida</taxon>
        <taxon>Troglotremata</taxon>
        <taxon>Troglotrematidae</taxon>
        <taxon>Paragonimus</taxon>
    </lineage>
</organism>
<dbReference type="EMBL" id="LUCH01017366">
    <property type="protein sequence ID" value="KAF5395053.1"/>
    <property type="molecule type" value="Genomic_DNA"/>
</dbReference>
<protein>
    <recommendedName>
        <fullName evidence="1">Band 3 cytoplasmic domain-containing protein</fullName>
    </recommendedName>
</protein>
<dbReference type="SUPFAM" id="SSF55804">
    <property type="entry name" value="Phoshotransferase/anion transport protein"/>
    <property type="match status" value="1"/>
</dbReference>
<reference evidence="2" key="1">
    <citation type="submission" date="2019-05" db="EMBL/GenBank/DDBJ databases">
        <title>Annotation for the trematode Paragonimus heterotremus.</title>
        <authorList>
            <person name="Choi Y.-J."/>
        </authorList>
    </citation>
    <scope>NUCLEOTIDE SEQUENCE</scope>
    <source>
        <strain evidence="2">LC</strain>
    </source>
</reference>
<gene>
    <name evidence="2" type="ORF">PHET_08445</name>
</gene>
<feature type="domain" description="Band 3 cytoplasmic" evidence="1">
    <location>
        <begin position="39"/>
        <end position="93"/>
    </location>
</feature>
<keyword evidence="3" id="KW-1185">Reference proteome</keyword>
<dbReference type="Pfam" id="PF07565">
    <property type="entry name" value="Band_3_cyto"/>
    <property type="match status" value="1"/>
</dbReference>
<dbReference type="AlphaFoldDB" id="A0A8J4SZM4"/>
<evidence type="ECO:0000313" key="2">
    <source>
        <dbReference type="EMBL" id="KAF5395053.1"/>
    </source>
</evidence>
<dbReference type="Proteomes" id="UP000748531">
    <property type="component" value="Unassembled WGS sequence"/>
</dbReference>
<accession>A0A8J4SZM4</accession>
<dbReference type="Gene3D" id="3.40.930.10">
    <property type="entry name" value="Mannitol-specific EII, Chain A"/>
    <property type="match status" value="1"/>
</dbReference>
<dbReference type="GO" id="GO:0008509">
    <property type="term" value="F:monoatomic anion transmembrane transporter activity"/>
    <property type="evidence" value="ECO:0007669"/>
    <property type="project" value="InterPro"/>
</dbReference>
<evidence type="ECO:0000313" key="3">
    <source>
        <dbReference type="Proteomes" id="UP000748531"/>
    </source>
</evidence>
<dbReference type="GO" id="GO:0016020">
    <property type="term" value="C:membrane"/>
    <property type="evidence" value="ECO:0007669"/>
    <property type="project" value="InterPro"/>
</dbReference>